<dbReference type="InterPro" id="IPR020568">
    <property type="entry name" value="Ribosomal_Su5_D2-typ_SF"/>
</dbReference>
<keyword evidence="4 8" id="KW-0720">Serine protease</keyword>
<keyword evidence="2" id="KW-0547">Nucleotide-binding</keyword>
<comment type="similarity">
    <text evidence="8">Belongs to the peptidase S16 family.</text>
</comment>
<dbReference type="Gene3D" id="1.20.5.5270">
    <property type="match status" value="1"/>
</dbReference>
<dbReference type="FunFam" id="3.40.50.300:FF:000021">
    <property type="entry name" value="Lon protease homolog"/>
    <property type="match status" value="1"/>
</dbReference>
<dbReference type="PROSITE" id="PS51786">
    <property type="entry name" value="LON_PROTEOLYTIC"/>
    <property type="match status" value="1"/>
</dbReference>
<dbReference type="Gene3D" id="3.30.230.10">
    <property type="match status" value="1"/>
</dbReference>
<dbReference type="Gene3D" id="1.10.8.60">
    <property type="match status" value="1"/>
</dbReference>
<dbReference type="Pfam" id="PF22667">
    <property type="entry name" value="Lon_lid"/>
    <property type="match status" value="1"/>
</dbReference>
<dbReference type="SUPFAM" id="SSF52540">
    <property type="entry name" value="P-loop containing nucleoside triphosphate hydrolases"/>
    <property type="match status" value="1"/>
</dbReference>
<dbReference type="EC" id="3.4.21.53" evidence="7 8"/>
<dbReference type="InterPro" id="IPR008269">
    <property type="entry name" value="Lon_proteolytic"/>
</dbReference>
<evidence type="ECO:0000313" key="10">
    <source>
        <dbReference type="EMBL" id="OHA14591.1"/>
    </source>
</evidence>
<dbReference type="InterPro" id="IPR014721">
    <property type="entry name" value="Ribsml_uS5_D2-typ_fold_subgr"/>
</dbReference>
<dbReference type="SUPFAM" id="SSF54211">
    <property type="entry name" value="Ribosomal protein S5 domain 2-like"/>
    <property type="match status" value="1"/>
</dbReference>
<dbReference type="GO" id="GO:0005524">
    <property type="term" value="F:ATP binding"/>
    <property type="evidence" value="ECO:0007669"/>
    <property type="project" value="UniProtKB-KW"/>
</dbReference>
<dbReference type="InterPro" id="IPR027417">
    <property type="entry name" value="P-loop_NTPase"/>
</dbReference>
<dbReference type="SMART" id="SM00382">
    <property type="entry name" value="AAA"/>
    <property type="match status" value="1"/>
</dbReference>
<keyword evidence="3 8" id="KW-0378">Hydrolase</keyword>
<dbReference type="Proteomes" id="UP000177171">
    <property type="component" value="Unassembled WGS sequence"/>
</dbReference>
<evidence type="ECO:0000313" key="11">
    <source>
        <dbReference type="Proteomes" id="UP000177171"/>
    </source>
</evidence>
<protein>
    <recommendedName>
        <fullName evidence="7 8">endopeptidase La</fullName>
        <ecNumber evidence="7 8">3.4.21.53</ecNumber>
    </recommendedName>
</protein>
<dbReference type="InterPro" id="IPR003593">
    <property type="entry name" value="AAA+_ATPase"/>
</dbReference>
<dbReference type="GO" id="GO:0006515">
    <property type="term" value="P:protein quality control for misfolded or incompletely synthesized proteins"/>
    <property type="evidence" value="ECO:0007669"/>
    <property type="project" value="TreeGrafter"/>
</dbReference>
<organism evidence="10 11">
    <name type="scientific">Candidatus Sungbacteria bacterium RIFCSPLOWO2_12_FULL_41_11</name>
    <dbReference type="NCBI Taxonomy" id="1802286"/>
    <lineage>
        <taxon>Bacteria</taxon>
        <taxon>Candidatus Sungiibacteriota</taxon>
    </lineage>
</organism>
<dbReference type="GO" id="GO:0016887">
    <property type="term" value="F:ATP hydrolysis activity"/>
    <property type="evidence" value="ECO:0007669"/>
    <property type="project" value="InterPro"/>
</dbReference>
<dbReference type="PANTHER" id="PTHR43718">
    <property type="entry name" value="LON PROTEASE"/>
    <property type="match status" value="1"/>
</dbReference>
<evidence type="ECO:0000256" key="5">
    <source>
        <dbReference type="ARBA" id="ARBA00022840"/>
    </source>
</evidence>
<feature type="active site" evidence="8">
    <location>
        <position position="706"/>
    </location>
</feature>
<reference evidence="10 11" key="1">
    <citation type="journal article" date="2016" name="Nat. Commun.">
        <title>Thousands of microbial genomes shed light on interconnected biogeochemical processes in an aquifer system.</title>
        <authorList>
            <person name="Anantharaman K."/>
            <person name="Brown C.T."/>
            <person name="Hug L.A."/>
            <person name="Sharon I."/>
            <person name="Castelle C.J."/>
            <person name="Probst A.J."/>
            <person name="Thomas B.C."/>
            <person name="Singh A."/>
            <person name="Wilkins M.J."/>
            <person name="Karaoz U."/>
            <person name="Brodie E.L."/>
            <person name="Williams K.H."/>
            <person name="Hubbard S.S."/>
            <person name="Banfield J.F."/>
        </authorList>
    </citation>
    <scope>NUCLEOTIDE SEQUENCE [LARGE SCALE GENOMIC DNA]</scope>
</reference>
<accession>A0A1G2LUW0</accession>
<dbReference type="Pfam" id="PF00004">
    <property type="entry name" value="AAA"/>
    <property type="match status" value="1"/>
</dbReference>
<dbReference type="CDD" id="cd19500">
    <property type="entry name" value="RecA-like_Lon"/>
    <property type="match status" value="1"/>
</dbReference>
<feature type="domain" description="Lon proteolytic" evidence="9">
    <location>
        <begin position="611"/>
        <end position="801"/>
    </location>
</feature>
<dbReference type="EMBL" id="MHQY01000005">
    <property type="protein sequence ID" value="OHA14591.1"/>
    <property type="molecule type" value="Genomic_DNA"/>
</dbReference>
<keyword evidence="1 8" id="KW-0645">Protease</keyword>
<proteinExistence type="inferred from homology"/>
<dbReference type="InterPro" id="IPR054594">
    <property type="entry name" value="Lon_lid"/>
</dbReference>
<dbReference type="Pfam" id="PF05362">
    <property type="entry name" value="Lon_C"/>
    <property type="match status" value="1"/>
</dbReference>
<sequence length="808" mass="91235">MSPENHTEQMPPLLPLIIIRETVLFPDNPVTFPTNLGPVFARVVENATAVIVASTGANMTDGFTFGVVGEVRALRREETEQQIEIMGLFPCKMKTVEKISSVNEEPYFLAGWEKIADIPLTEEIWRDEKFQHNFSAFKKMIAENYELIINTGFSNFFPALRYFFEEGIFALEMADRGSFTATLNKIAMIFNHSPRPCRKKLLEVLGEPKALKRLDKLAFLAQDDNKYFKDMQRIMDMAGGRAGKKNGYGDDNDKHPLEKLYDEKKDKMSEEARKIVKQEMERLSRTPPQAAEYQVTEKYIEYLLKIPWGQYTEDSIDMTRIKEILDEDHWGLEEPKERVVENIAAKSFNPKKKEPIICFIGPPGVGKTSLGKSIARALNRKFVRTSVGGIDDEAEIRGHRRTYIGAIPGRFIEGLLRAGSMNPVFMIDEIDKLGQGTRGDPKAALLEVLDPEQNNSFVDNYLAIGVDLSQVLFITTANMENGIPEPLFDRMETIYFPSYTEDEKIKIAEKFIIPKKMLEFGLDSETEILRAKNLWPFKIKIDKDVLSEIINEYTAEAGVRDLERKIDAIFRKITRRALETGQKDWEIKNENLLLYLVKKDKVIKKHDLKKNLPVGVAPMLAVSSAGGIVLYVEAAYRDKGVSHRKIKVTGVDPKNQHIGRMIEESADAAWDFLFKKGGILSNLSLPEKIYLHLRFANGGVPKDGTSAGIAILWALYSLFTEQKVIPELAATGEITLAMGETFPVGGVKEKLIAACRAGAKKVVIPMANINDIDDIPDEIKQKVQIIPCETMVETLKIAFPNCEKLRTL</sequence>
<dbReference type="Gene3D" id="3.40.50.300">
    <property type="entry name" value="P-loop containing nucleotide triphosphate hydrolases"/>
    <property type="match status" value="1"/>
</dbReference>
<comment type="catalytic activity">
    <reaction evidence="6 8">
        <text>Hydrolysis of proteins in presence of ATP.</text>
        <dbReference type="EC" id="3.4.21.53"/>
    </reaction>
</comment>
<evidence type="ECO:0000256" key="7">
    <source>
        <dbReference type="ARBA" id="ARBA00066743"/>
    </source>
</evidence>
<evidence type="ECO:0000256" key="8">
    <source>
        <dbReference type="PROSITE-ProRule" id="PRU01122"/>
    </source>
</evidence>
<evidence type="ECO:0000256" key="6">
    <source>
        <dbReference type="ARBA" id="ARBA00050665"/>
    </source>
</evidence>
<evidence type="ECO:0000256" key="1">
    <source>
        <dbReference type="ARBA" id="ARBA00022670"/>
    </source>
</evidence>
<comment type="caution">
    <text evidence="10">The sequence shown here is derived from an EMBL/GenBank/DDBJ whole genome shotgun (WGS) entry which is preliminary data.</text>
</comment>
<keyword evidence="5" id="KW-0067">ATP-binding</keyword>
<evidence type="ECO:0000256" key="3">
    <source>
        <dbReference type="ARBA" id="ARBA00022801"/>
    </source>
</evidence>
<dbReference type="InterPro" id="IPR003959">
    <property type="entry name" value="ATPase_AAA_core"/>
</dbReference>
<dbReference type="GO" id="GO:0004176">
    <property type="term" value="F:ATP-dependent peptidase activity"/>
    <property type="evidence" value="ECO:0007669"/>
    <property type="project" value="UniProtKB-UniRule"/>
</dbReference>
<evidence type="ECO:0000256" key="2">
    <source>
        <dbReference type="ARBA" id="ARBA00022741"/>
    </source>
</evidence>
<evidence type="ECO:0000256" key="4">
    <source>
        <dbReference type="ARBA" id="ARBA00022825"/>
    </source>
</evidence>
<feature type="active site" evidence="8">
    <location>
        <position position="750"/>
    </location>
</feature>
<gene>
    <name evidence="10" type="ORF">A3G49_05360</name>
</gene>
<dbReference type="AlphaFoldDB" id="A0A1G2LUW0"/>
<name>A0A1G2LUW0_9BACT</name>
<dbReference type="PRINTS" id="PR00830">
    <property type="entry name" value="ENDOLAPTASE"/>
</dbReference>
<evidence type="ECO:0000259" key="9">
    <source>
        <dbReference type="PROSITE" id="PS51786"/>
    </source>
</evidence>
<dbReference type="PANTHER" id="PTHR43718:SF2">
    <property type="entry name" value="LON PROTEASE HOMOLOG, MITOCHONDRIAL"/>
    <property type="match status" value="1"/>
</dbReference>
<dbReference type="InterPro" id="IPR027065">
    <property type="entry name" value="Lon_Prtase"/>
</dbReference>
<dbReference type="GO" id="GO:0004252">
    <property type="term" value="F:serine-type endopeptidase activity"/>
    <property type="evidence" value="ECO:0007669"/>
    <property type="project" value="UniProtKB-UniRule"/>
</dbReference>